<evidence type="ECO:0000313" key="12">
    <source>
        <dbReference type="Proteomes" id="UP000314982"/>
    </source>
</evidence>
<keyword evidence="5" id="KW-0067">ATP-binding</keyword>
<reference evidence="12" key="1">
    <citation type="submission" date="2018-06" db="EMBL/GenBank/DDBJ databases">
        <title>Genome assembly of Danube salmon.</title>
        <authorList>
            <person name="Macqueen D.J."/>
            <person name="Gundappa M.K."/>
        </authorList>
    </citation>
    <scope>NUCLEOTIDE SEQUENCE [LARGE SCALE GENOMIC DNA]</scope>
</reference>
<evidence type="ECO:0000259" key="10">
    <source>
        <dbReference type="Pfam" id="PF00689"/>
    </source>
</evidence>
<evidence type="ECO:0000256" key="5">
    <source>
        <dbReference type="ARBA" id="ARBA00022840"/>
    </source>
</evidence>
<keyword evidence="8" id="KW-1133">Transmembrane helix</keyword>
<keyword evidence="7" id="KW-1278">Translocase</keyword>
<keyword evidence="4" id="KW-0547">Nucleotide-binding</keyword>
<reference evidence="11" key="2">
    <citation type="submission" date="2025-08" db="UniProtKB">
        <authorList>
            <consortium name="Ensembl"/>
        </authorList>
    </citation>
    <scope>IDENTIFICATION</scope>
</reference>
<keyword evidence="3" id="KW-0812">Transmembrane</keyword>
<dbReference type="GO" id="GO:0016020">
    <property type="term" value="C:membrane"/>
    <property type="evidence" value="ECO:0007669"/>
    <property type="project" value="UniProtKB-SubCell"/>
</dbReference>
<dbReference type="Gene3D" id="1.20.1110.10">
    <property type="entry name" value="Calcium-transporting ATPase, transmembrane domain"/>
    <property type="match status" value="1"/>
</dbReference>
<dbReference type="PANTHER" id="PTHR42861">
    <property type="entry name" value="CALCIUM-TRANSPORTING ATPASE"/>
    <property type="match status" value="1"/>
</dbReference>
<keyword evidence="2" id="KW-0406">Ion transport</keyword>
<organism evidence="11 12">
    <name type="scientific">Hucho hucho</name>
    <name type="common">huchen</name>
    <dbReference type="NCBI Taxonomy" id="62062"/>
    <lineage>
        <taxon>Eukaryota</taxon>
        <taxon>Metazoa</taxon>
        <taxon>Chordata</taxon>
        <taxon>Craniata</taxon>
        <taxon>Vertebrata</taxon>
        <taxon>Euteleostomi</taxon>
        <taxon>Actinopterygii</taxon>
        <taxon>Neopterygii</taxon>
        <taxon>Teleostei</taxon>
        <taxon>Protacanthopterygii</taxon>
        <taxon>Salmoniformes</taxon>
        <taxon>Salmonidae</taxon>
        <taxon>Salmoninae</taxon>
        <taxon>Hucho</taxon>
    </lineage>
</organism>
<dbReference type="Pfam" id="PF00689">
    <property type="entry name" value="Cation_ATPase_C"/>
    <property type="match status" value="1"/>
</dbReference>
<evidence type="ECO:0000256" key="6">
    <source>
        <dbReference type="ARBA" id="ARBA00022842"/>
    </source>
</evidence>
<comment type="subcellular location">
    <subcellularLocation>
        <location evidence="1">Membrane</location>
        <topology evidence="1">Multi-pass membrane protein</topology>
    </subcellularLocation>
</comment>
<dbReference type="GO" id="GO:0006816">
    <property type="term" value="P:calcium ion transport"/>
    <property type="evidence" value="ECO:0007669"/>
    <property type="project" value="UniProtKB-KW"/>
</dbReference>
<evidence type="ECO:0000256" key="3">
    <source>
        <dbReference type="ARBA" id="ARBA00022692"/>
    </source>
</evidence>
<name>A0A4W5PF85_9TELE</name>
<dbReference type="GO" id="GO:0005524">
    <property type="term" value="F:ATP binding"/>
    <property type="evidence" value="ECO:0007669"/>
    <property type="project" value="UniProtKB-KW"/>
</dbReference>
<keyword evidence="2" id="KW-0109">Calcium transport</keyword>
<keyword evidence="2" id="KW-0813">Transport</keyword>
<keyword evidence="12" id="KW-1185">Reference proteome</keyword>
<evidence type="ECO:0000256" key="2">
    <source>
        <dbReference type="ARBA" id="ARBA00022568"/>
    </source>
</evidence>
<dbReference type="Ensembl" id="ENSHHUT00000061512.1">
    <property type="protein sequence ID" value="ENSHHUP00000059479.1"/>
    <property type="gene ID" value="ENSHHUG00000035347.1"/>
</dbReference>
<dbReference type="GeneTree" id="ENSGT00940000164922"/>
<keyword evidence="9" id="KW-0472">Membrane</keyword>
<evidence type="ECO:0000256" key="9">
    <source>
        <dbReference type="ARBA" id="ARBA00023136"/>
    </source>
</evidence>
<dbReference type="Proteomes" id="UP000314982">
    <property type="component" value="Unassembled WGS sequence"/>
</dbReference>
<evidence type="ECO:0000313" key="11">
    <source>
        <dbReference type="Ensembl" id="ENSHHUP00000059479.1"/>
    </source>
</evidence>
<evidence type="ECO:0000256" key="1">
    <source>
        <dbReference type="ARBA" id="ARBA00004141"/>
    </source>
</evidence>
<dbReference type="AlphaFoldDB" id="A0A4W5PF85"/>
<keyword evidence="6" id="KW-0460">Magnesium</keyword>
<reference evidence="11" key="3">
    <citation type="submission" date="2025-09" db="UniProtKB">
        <authorList>
            <consortium name="Ensembl"/>
        </authorList>
    </citation>
    <scope>IDENTIFICATION</scope>
</reference>
<sequence length="120" mass="13455">MKQFIRYLISSNVGEVVCIFLTATLGLPEALIPVQLLWVNLVTDGLPATALGFNRPNLDIMGRRPRSAKEPLISGWLFFRYMVIGGKHGRIGRGRRQPIRLWAKVLPYVRNIGPGQKLCA</sequence>
<protein>
    <recommendedName>
        <fullName evidence="10">Cation-transporting P-type ATPase C-terminal domain-containing protein</fullName>
    </recommendedName>
</protein>
<accession>A0A4W5PF85</accession>
<evidence type="ECO:0000256" key="4">
    <source>
        <dbReference type="ARBA" id="ARBA00022741"/>
    </source>
</evidence>
<dbReference type="SUPFAM" id="SSF81665">
    <property type="entry name" value="Calcium ATPase, transmembrane domain M"/>
    <property type="match status" value="1"/>
</dbReference>
<dbReference type="STRING" id="62062.ENSHHUP00000059479"/>
<keyword evidence="2" id="KW-0106">Calcium</keyword>
<dbReference type="InterPro" id="IPR023298">
    <property type="entry name" value="ATPase_P-typ_TM_dom_sf"/>
</dbReference>
<dbReference type="FunFam" id="1.20.1110.10:FF:000065">
    <property type="entry name" value="Sarcoplasmic/endoplasmic reticulum calcium ATPase 1"/>
    <property type="match status" value="1"/>
</dbReference>
<proteinExistence type="predicted"/>
<feature type="domain" description="Cation-transporting P-type ATPase C-terminal" evidence="10">
    <location>
        <begin position="28"/>
        <end position="85"/>
    </location>
</feature>
<dbReference type="InterPro" id="IPR006068">
    <property type="entry name" value="ATPase_P-typ_cation-transptr_C"/>
</dbReference>
<evidence type="ECO:0000256" key="7">
    <source>
        <dbReference type="ARBA" id="ARBA00022967"/>
    </source>
</evidence>
<evidence type="ECO:0000256" key="8">
    <source>
        <dbReference type="ARBA" id="ARBA00022989"/>
    </source>
</evidence>